<dbReference type="NCBIfam" id="TIGR03696">
    <property type="entry name" value="Rhs_assc_core"/>
    <property type="match status" value="1"/>
</dbReference>
<dbReference type="Pfam" id="PF25023">
    <property type="entry name" value="TEN_YD-shell"/>
    <property type="match status" value="1"/>
</dbReference>
<proteinExistence type="predicted"/>
<keyword evidence="2" id="KW-0732">Signal</keyword>
<dbReference type="InterPro" id="IPR031325">
    <property type="entry name" value="RHS_repeat"/>
</dbReference>
<feature type="domain" description="Teneurin-like YD-shell" evidence="3">
    <location>
        <begin position="832"/>
        <end position="1013"/>
    </location>
</feature>
<dbReference type="SUPFAM" id="SSF103647">
    <property type="entry name" value="TSP type-3 repeat"/>
    <property type="match status" value="1"/>
</dbReference>
<dbReference type="InterPro" id="IPR050708">
    <property type="entry name" value="T6SS_VgrG/RHS"/>
</dbReference>
<sequence length="1935" mass="210521">MGKHKILFKVHLACILAMIIHAVFAPSVFADYTVCKGPDCCLIPGDPDGVENDLYYKIQGGLKQYQRLVPSGLGGVGATDCGWPGQKTFAEIFNSTLATTQAQGDCEECLTLPSKDGHGWGRIKGSTVYGYSENYSCFQWPDVDNTWPGTRSEVFGYNLISKKVVCIDALSDIDGDGVGDCTDNCPSVPNPDQRDCDDDGKGDLCDCDLQAKATKTRIAPEEYTIIKDPGCASQGDIRWEVVPEKDVVVNISPASDVPGALVVDSAASITVYAVSGAGHVLVKATSNIVPGCTDTINITVGCDDSCGSGGSCSSGGSFGAENGSIKAKLSLGREKDGTSAGEILLQADTVSADLVTPDALDVYLNGDSWKALNPDGTLGQVVSREVCVDINVIDEYEYEASIYRVDPYSSRWLNAFTIKGFYPYDTNIQPIAVLIVENPDKETAENRLTMTYWKDGSQTVYAYEWDEVASTWTLSNGDGATVAQVIAKSKVTDTNGNRIETETIKNGSGTASSVIRTTYKDITCGGHARPLEIEKVVDPDNAALTTVTDYYEEGEAGCTTGNCGWIESRTYADGSWVKYEYDGRSRKIKEARSWLDQPITAAEMAVRVITYDYTPISGSGDTNDVEYELRPRTVTETTEGHVVSKDYYVYQKDDTNNVVTEIHEIAATPAAAYGNTANRRTVTVTYLPWGGAGAGEIKGQIHPDNTKETYTYESGIYTPADPGLGTFITGSGTDVRVTVTHGTAAAPNGIANKTTREIIIRDETGRELARQTLVYTGTGYEPVSWSVMAYDDDHHLTDTWYSNGTHTAATWGCCNKENEIDIYGMVTDYTGYDPLGRLTQAVKNNITTTWTYDGSGRRLTETVTGGGLTLSSQNIYDLAGRLITSTDTAGLTTDYDYQNSGRTTTVTRPGGATEITDTYLDGRIRSITGTGVVSQYYTYGVNADGSQWTRVDIGSPASDRYEITTYDMAGNMIRTEKPGYTGTQATENTYDVTGRLIATSAPGLADTLYEYDELGNMVRSGLDVNDNGVLDDGSSDRIQESVTQYSNDGTDWWQETTGKIFAVTGSSTPTTTGIQKTRLTGLGANGLVNETVSTDINGNQTVARTVIDPATQTVTQTVDYPDASFNEVTVTTNGLLQSRQSKTGVTTTFSCDGLGRRTGATDSRTGTTVTHYNSLGQVDYVEDAAGNRTTFIYDAAGRRETETNVRGKTIRYAYNSLGQLTYKWGSAAEPVKFVYDAYGQMIQMHMFRNGSGWDGTEWPSGSTGDPDITTWTYQPSTGLLTAKTDDEAKSTAYTYTAANRLATRTWARDNGTLVTTYTYDLNTGELTGIDYSGTTPDVAYAYTRAGQMYTVDDVVGTRTFAYNSALQPVTETIDGASGGLYSKTITRTYETSGVVGRPTGLSLTGYSVAYGYEPSTGRFAGVTWNTGAGEKTATYAYVADSDFVDTLTMENLVTDFVYEPNRDLKTQVRHTFGGADIAQYDYTYTALGQRKTMDLTPDLPDTLVEATTTYTPDNLNQYDAIETGGVTDNPVYDDDGNLTHQQGMVYTWNAENRLISVEPETPTEGNTKLAFVYDYMGRRVKKAVYTFSAGSYQLSAASLFVYDGWNLIQELDGTGAVQKSYVWGLDLSQSLQGAGGVGGLLAMTDGVNTYLYCHDANGNVGRMVSAADGTVAAAYEYAPFGGLIHKSGVMADENVFRFSTKYWDGESGLYEYGLRYYDPETGRWISRDPVGESGGLNLYSFVMNDPTNFFDLLGLVQVGGSEGYSSDSMYIDITWYKPKSLYLLFKCKGCPDVNEAPVAGRTVDIDYDKSNFKVETIIKYVLKIVSGGEDADLFWTYNREKRYYSSLPGEAKKDIEIGRPCWVKISCEVNCECSCGGDACHSWKTRWGDKWISGRVTTSMNWGLGPKVCEVSDFRLDAKKRQCRQEAKGKCKSCL</sequence>
<reference evidence="4 5" key="1">
    <citation type="submission" date="2007-10" db="EMBL/GenBank/DDBJ databases">
        <title>Complete sequence of Desulfococcus oleovorans Hxd3.</title>
        <authorList>
            <consortium name="US DOE Joint Genome Institute"/>
            <person name="Copeland A."/>
            <person name="Lucas S."/>
            <person name="Lapidus A."/>
            <person name="Barry K."/>
            <person name="Glavina del Rio T."/>
            <person name="Dalin E."/>
            <person name="Tice H."/>
            <person name="Pitluck S."/>
            <person name="Kiss H."/>
            <person name="Brettin T."/>
            <person name="Bruce D."/>
            <person name="Detter J.C."/>
            <person name="Han C."/>
            <person name="Schmutz J."/>
            <person name="Larimer F."/>
            <person name="Land M."/>
            <person name="Hauser L."/>
            <person name="Kyrpides N."/>
            <person name="Kim E."/>
            <person name="Wawrik B."/>
            <person name="Richardson P."/>
        </authorList>
    </citation>
    <scope>NUCLEOTIDE SEQUENCE [LARGE SCALE GENOMIC DNA]</scope>
    <source>
        <strain evidence="5">DSM 6200 / JCM 39069 / Hxd3</strain>
    </source>
</reference>
<keyword evidence="1" id="KW-0677">Repeat</keyword>
<dbReference type="InterPro" id="IPR028974">
    <property type="entry name" value="TSP_type-3_rpt"/>
</dbReference>
<dbReference type="OrthoDB" id="173976at2"/>
<dbReference type="Gene3D" id="4.10.1080.10">
    <property type="entry name" value="TSP type-3 repeat"/>
    <property type="match status" value="1"/>
</dbReference>
<evidence type="ECO:0000313" key="4">
    <source>
        <dbReference type="EMBL" id="ABW67854.1"/>
    </source>
</evidence>
<dbReference type="InterPro" id="IPR022385">
    <property type="entry name" value="Rhs_assc_core"/>
</dbReference>
<dbReference type="Pfam" id="PF05593">
    <property type="entry name" value="RHS_repeat"/>
    <property type="match status" value="1"/>
</dbReference>
<evidence type="ECO:0000259" key="3">
    <source>
        <dbReference type="Pfam" id="PF25023"/>
    </source>
</evidence>
<dbReference type="PANTHER" id="PTHR32305">
    <property type="match status" value="1"/>
</dbReference>
<dbReference type="STRING" id="96561.Dole_2050"/>
<dbReference type="NCBIfam" id="TIGR01643">
    <property type="entry name" value="YD_repeat_2x"/>
    <property type="match status" value="2"/>
</dbReference>
<accession>A8ZTS1</accession>
<dbReference type="GO" id="GO:0005509">
    <property type="term" value="F:calcium ion binding"/>
    <property type="evidence" value="ECO:0007669"/>
    <property type="project" value="InterPro"/>
</dbReference>
<dbReference type="PANTHER" id="PTHR32305:SF15">
    <property type="entry name" value="PROTEIN RHSA-RELATED"/>
    <property type="match status" value="1"/>
</dbReference>
<dbReference type="Proteomes" id="UP000008561">
    <property type="component" value="Chromosome"/>
</dbReference>
<feature type="chain" id="PRO_5002731354" evidence="2">
    <location>
        <begin position="31"/>
        <end position="1935"/>
    </location>
</feature>
<dbReference type="Gene3D" id="2.180.10.10">
    <property type="entry name" value="RHS repeat-associated core"/>
    <property type="match status" value="2"/>
</dbReference>
<gene>
    <name evidence="4" type="ordered locus">Dole_2050</name>
</gene>
<dbReference type="HOGENOM" id="CLU_240315_0_0_7"/>
<name>A8ZTS1_DESOH</name>
<dbReference type="EMBL" id="CP000859">
    <property type="protein sequence ID" value="ABW67854.1"/>
    <property type="molecule type" value="Genomic_DNA"/>
</dbReference>
<dbReference type="InterPro" id="IPR056823">
    <property type="entry name" value="TEN-like_YD-shell"/>
</dbReference>
<evidence type="ECO:0000256" key="1">
    <source>
        <dbReference type="ARBA" id="ARBA00022737"/>
    </source>
</evidence>
<dbReference type="InterPro" id="IPR006530">
    <property type="entry name" value="YD"/>
</dbReference>
<evidence type="ECO:0000256" key="2">
    <source>
        <dbReference type="SAM" id="SignalP"/>
    </source>
</evidence>
<dbReference type="eggNOG" id="COG3209">
    <property type="taxonomic scope" value="Bacteria"/>
</dbReference>
<keyword evidence="5" id="KW-1185">Reference proteome</keyword>
<dbReference type="KEGG" id="dol:Dole_2050"/>
<organism evidence="4 5">
    <name type="scientific">Desulfosudis oleivorans (strain DSM 6200 / JCM 39069 / Hxd3)</name>
    <name type="common">Desulfococcus oleovorans</name>
    <dbReference type="NCBI Taxonomy" id="96561"/>
    <lineage>
        <taxon>Bacteria</taxon>
        <taxon>Pseudomonadati</taxon>
        <taxon>Thermodesulfobacteriota</taxon>
        <taxon>Desulfobacteria</taxon>
        <taxon>Desulfobacterales</taxon>
        <taxon>Desulfosudaceae</taxon>
        <taxon>Desulfosudis</taxon>
    </lineage>
</organism>
<protein>
    <submittedName>
        <fullName evidence="4">YD repeat protein</fullName>
    </submittedName>
</protein>
<feature type="signal peptide" evidence="2">
    <location>
        <begin position="1"/>
        <end position="30"/>
    </location>
</feature>
<evidence type="ECO:0000313" key="5">
    <source>
        <dbReference type="Proteomes" id="UP000008561"/>
    </source>
</evidence>